<dbReference type="Proteomes" id="UP000030512">
    <property type="component" value="Chromosome"/>
</dbReference>
<sequence>MLFSSALKDRTKAKKRSEEEGEITWKKTRAQAGPVFRLTSQWSGRLRAAYVGAAHRRVEWQLI</sequence>
<accession>A0A140E5P3</accession>
<keyword evidence="3" id="KW-1185">Reference proteome</keyword>
<protein>
    <submittedName>
        <fullName evidence="2">Uncharacterized protein</fullName>
    </submittedName>
</protein>
<organism evidence="2 3">
    <name type="scientific">Methylomonas denitrificans</name>
    <dbReference type="NCBI Taxonomy" id="1538553"/>
    <lineage>
        <taxon>Bacteria</taxon>
        <taxon>Pseudomonadati</taxon>
        <taxon>Pseudomonadota</taxon>
        <taxon>Gammaproteobacteria</taxon>
        <taxon>Methylococcales</taxon>
        <taxon>Methylococcaceae</taxon>
        <taxon>Methylomonas</taxon>
    </lineage>
</organism>
<evidence type="ECO:0000313" key="2">
    <source>
        <dbReference type="EMBL" id="AMK78717.1"/>
    </source>
</evidence>
<dbReference type="AlphaFoldDB" id="A0A140E5P3"/>
<name>A0A140E5P3_9GAMM</name>
<dbReference type="EMBL" id="CP014476">
    <property type="protein sequence ID" value="AMK78717.1"/>
    <property type="molecule type" value="Genomic_DNA"/>
</dbReference>
<reference evidence="2 3" key="1">
    <citation type="journal article" date="2015" name="Environ. Microbiol.">
        <title>Methane oxidation coupled to nitrate reduction under hypoxia by the Gammaproteobacterium Methylomonas denitrificans, sp. nov. type strain FJG1.</title>
        <authorList>
            <person name="Kits K.D."/>
            <person name="Klotz M.G."/>
            <person name="Stein L.Y."/>
        </authorList>
    </citation>
    <scope>NUCLEOTIDE SEQUENCE [LARGE SCALE GENOMIC DNA]</scope>
    <source>
        <strain evidence="2 3">FJG1</strain>
    </source>
</reference>
<dbReference type="KEGG" id="mdn:JT25_019855"/>
<proteinExistence type="predicted"/>
<evidence type="ECO:0000256" key="1">
    <source>
        <dbReference type="SAM" id="MobiDB-lite"/>
    </source>
</evidence>
<gene>
    <name evidence="2" type="ORF">JT25_019855</name>
</gene>
<evidence type="ECO:0000313" key="3">
    <source>
        <dbReference type="Proteomes" id="UP000030512"/>
    </source>
</evidence>
<feature type="region of interest" description="Disordered" evidence="1">
    <location>
        <begin position="1"/>
        <end position="24"/>
    </location>
</feature>